<keyword evidence="5" id="KW-1185">Reference proteome</keyword>
<dbReference type="CDD" id="cd00024">
    <property type="entry name" value="CD_CSD"/>
    <property type="match status" value="1"/>
</dbReference>
<evidence type="ECO:0000313" key="6">
    <source>
        <dbReference type="WBParaSite" id="MhA1_Contig194.frz3.gene41"/>
    </source>
</evidence>
<name>A0A1I8BDR3_MELHA</name>
<dbReference type="InterPro" id="IPR051219">
    <property type="entry name" value="Heterochromatin_chromo-domain"/>
</dbReference>
<dbReference type="InterPro" id="IPR000953">
    <property type="entry name" value="Chromo/chromo_shadow_dom"/>
</dbReference>
<evidence type="ECO:0000256" key="1">
    <source>
        <dbReference type="ARBA" id="ARBA00004123"/>
    </source>
</evidence>
<sequence length="338" mass="38327">MDHHNVKEENLSFSDHDYVQNGLDNINLDNVFIDVENVQNENVTARRTIKRPRILTMENQTKKRKAPKSGNGGKKNKKEVPLQFEVDYIFGKRADKFCKGKVEYRVFWKGYAISDASWEPEDNLRHCNEAIEKYERSQGLVQTKASKLEKDGKLEDLEKDSKQEGTSNNKSNGKKKGRKGKKRGNSVGLDKKNWTKKQKLEEPPRARSSSVTKRKGSNTSNDGKTTNSFSSKDTTPLRSNSVEDKDKTKADAAAVPEEKHLVEHNENRVLTKKHSKLNVQDISLITSVHPSGIEGIMDLVADVVMKDGSIKSVASETLKREAPRILIDYYERALELKD</sequence>
<feature type="domain" description="Chromo" evidence="4">
    <location>
        <begin position="84"/>
        <end position="146"/>
    </location>
</feature>
<feature type="compositionally biased region" description="Basic and acidic residues" evidence="3">
    <location>
        <begin position="146"/>
        <end position="163"/>
    </location>
</feature>
<feature type="compositionally biased region" description="Basic residues" evidence="3">
    <location>
        <begin position="172"/>
        <end position="184"/>
    </location>
</feature>
<accession>A0A1I8BDR3</accession>
<feature type="region of interest" description="Disordered" evidence="3">
    <location>
        <begin position="140"/>
        <end position="268"/>
    </location>
</feature>
<protein>
    <submittedName>
        <fullName evidence="6">Chromo domain-containing protein</fullName>
    </submittedName>
</protein>
<evidence type="ECO:0000256" key="2">
    <source>
        <dbReference type="ARBA" id="ARBA00023242"/>
    </source>
</evidence>
<dbReference type="WBParaSite" id="MhA1_Contig194.frz3.gene41">
    <property type="protein sequence ID" value="MhA1_Contig194.frz3.gene41"/>
    <property type="gene ID" value="MhA1_Contig194.frz3.gene41"/>
</dbReference>
<dbReference type="AlphaFoldDB" id="A0A1I8BDR3"/>
<dbReference type="PROSITE" id="PS50013">
    <property type="entry name" value="CHROMO_2"/>
    <property type="match status" value="1"/>
</dbReference>
<feature type="compositionally biased region" description="Polar residues" evidence="3">
    <location>
        <begin position="207"/>
        <end position="240"/>
    </location>
</feature>
<evidence type="ECO:0000313" key="5">
    <source>
        <dbReference type="Proteomes" id="UP000095281"/>
    </source>
</evidence>
<dbReference type="Proteomes" id="UP000095281">
    <property type="component" value="Unplaced"/>
</dbReference>
<feature type="compositionally biased region" description="Basic and acidic residues" evidence="3">
    <location>
        <begin position="189"/>
        <end position="205"/>
    </location>
</feature>
<reference evidence="6" key="1">
    <citation type="submission" date="2016-11" db="UniProtKB">
        <authorList>
            <consortium name="WormBaseParasite"/>
        </authorList>
    </citation>
    <scope>IDENTIFICATION</scope>
</reference>
<evidence type="ECO:0000256" key="3">
    <source>
        <dbReference type="SAM" id="MobiDB-lite"/>
    </source>
</evidence>
<dbReference type="Pfam" id="PF00385">
    <property type="entry name" value="Chromo"/>
    <property type="match status" value="1"/>
</dbReference>
<organism evidence="5 6">
    <name type="scientific">Meloidogyne hapla</name>
    <name type="common">Root-knot nematode worm</name>
    <dbReference type="NCBI Taxonomy" id="6305"/>
    <lineage>
        <taxon>Eukaryota</taxon>
        <taxon>Metazoa</taxon>
        <taxon>Ecdysozoa</taxon>
        <taxon>Nematoda</taxon>
        <taxon>Chromadorea</taxon>
        <taxon>Rhabditida</taxon>
        <taxon>Tylenchina</taxon>
        <taxon>Tylenchomorpha</taxon>
        <taxon>Tylenchoidea</taxon>
        <taxon>Meloidogynidae</taxon>
        <taxon>Meloidogyninae</taxon>
        <taxon>Meloidogyne</taxon>
    </lineage>
</organism>
<feature type="compositionally biased region" description="Basic and acidic residues" evidence="3">
    <location>
        <begin position="241"/>
        <end position="268"/>
    </location>
</feature>
<keyword evidence="2" id="KW-0539">Nucleus</keyword>
<comment type="subcellular location">
    <subcellularLocation>
        <location evidence="1">Nucleus</location>
    </subcellularLocation>
</comment>
<dbReference type="SMART" id="SM00298">
    <property type="entry name" value="CHROMO"/>
    <property type="match status" value="1"/>
</dbReference>
<dbReference type="GO" id="GO:0005634">
    <property type="term" value="C:nucleus"/>
    <property type="evidence" value="ECO:0007669"/>
    <property type="project" value="UniProtKB-SubCell"/>
</dbReference>
<dbReference type="PANTHER" id="PTHR22812">
    <property type="entry name" value="CHROMOBOX PROTEIN"/>
    <property type="match status" value="1"/>
</dbReference>
<dbReference type="InterPro" id="IPR016197">
    <property type="entry name" value="Chromo-like_dom_sf"/>
</dbReference>
<dbReference type="Gene3D" id="2.40.50.40">
    <property type="match status" value="1"/>
</dbReference>
<dbReference type="SUPFAM" id="SSF54160">
    <property type="entry name" value="Chromo domain-like"/>
    <property type="match status" value="1"/>
</dbReference>
<proteinExistence type="predicted"/>
<dbReference type="InterPro" id="IPR023780">
    <property type="entry name" value="Chromo_domain"/>
</dbReference>
<evidence type="ECO:0000259" key="4">
    <source>
        <dbReference type="PROSITE" id="PS50013"/>
    </source>
</evidence>
<feature type="region of interest" description="Disordered" evidence="3">
    <location>
        <begin position="57"/>
        <end position="77"/>
    </location>
</feature>